<name>A0A2K9DYC8_9FIRM</name>
<protein>
    <submittedName>
        <fullName evidence="1">Uncharacterized protein</fullName>
    </submittedName>
</protein>
<dbReference type="KEGG" id="hsc:HVS_00875"/>
<evidence type="ECO:0000313" key="2">
    <source>
        <dbReference type="Proteomes" id="UP000233534"/>
    </source>
</evidence>
<organism evidence="1 2">
    <name type="scientific">Acetivibrio saccincola</name>
    <dbReference type="NCBI Taxonomy" id="1677857"/>
    <lineage>
        <taxon>Bacteria</taxon>
        <taxon>Bacillati</taxon>
        <taxon>Bacillota</taxon>
        <taxon>Clostridia</taxon>
        <taxon>Eubacteriales</taxon>
        <taxon>Oscillospiraceae</taxon>
        <taxon>Acetivibrio</taxon>
    </lineage>
</organism>
<keyword evidence="2" id="KW-1185">Reference proteome</keyword>
<dbReference type="AlphaFoldDB" id="A0A2K9DYC8"/>
<proteinExistence type="predicted"/>
<sequence length="36" mass="4268">MKIYRVVVQEYKTFIHKIVMYSVNNGENIINLLPVT</sequence>
<dbReference type="EMBL" id="CP025197">
    <property type="protein sequence ID" value="AUG56149.1"/>
    <property type="molecule type" value="Genomic_DNA"/>
</dbReference>
<accession>A0A2K9DYC8</accession>
<gene>
    <name evidence="1" type="ORF">HVS_00875</name>
</gene>
<reference evidence="1 2" key="1">
    <citation type="submission" date="2017-12" db="EMBL/GenBank/DDBJ databases">
        <title>Complete genome sequence of Herbivorax saccincola GGR1, a novel Cellulosome-producing hydrolytic bacterium in a thermophilic biogas plant, established by Illumina and Nanopore MinION sequencing.</title>
        <authorList>
            <person name="Pechtl A."/>
            <person name="Ruckert C."/>
            <person name="Koeck D.E."/>
            <person name="Maus I."/>
            <person name="Winkler A."/>
            <person name="Kalinowski J."/>
            <person name="Puhler A."/>
            <person name="Schwarz W.W."/>
            <person name="Zverlov V.V."/>
            <person name="Schluter A."/>
            <person name="Liebl W."/>
        </authorList>
    </citation>
    <scope>NUCLEOTIDE SEQUENCE [LARGE SCALE GENOMIC DNA]</scope>
    <source>
        <strain evidence="2">SR1</strain>
    </source>
</reference>
<evidence type="ECO:0000313" key="1">
    <source>
        <dbReference type="EMBL" id="AUG56149.1"/>
    </source>
</evidence>
<dbReference type="Proteomes" id="UP000233534">
    <property type="component" value="Chromosome"/>
</dbReference>